<evidence type="ECO:0000256" key="7">
    <source>
        <dbReference type="SAM" id="Phobius"/>
    </source>
</evidence>
<evidence type="ECO:0000313" key="11">
    <source>
        <dbReference type="Proteomes" id="UP000283805"/>
    </source>
</evidence>
<feature type="transmembrane region" description="Helical" evidence="7">
    <location>
        <begin position="187"/>
        <end position="217"/>
    </location>
</feature>
<dbReference type="InterPro" id="IPR006686">
    <property type="entry name" value="MscS_channel_CS"/>
</dbReference>
<gene>
    <name evidence="10" type="ORF">ATJ93_0139</name>
</gene>
<feature type="transmembrane region" description="Helical" evidence="7">
    <location>
        <begin position="158"/>
        <end position="181"/>
    </location>
</feature>
<dbReference type="GO" id="GO:0008381">
    <property type="term" value="F:mechanosensitive monoatomic ion channel activity"/>
    <property type="evidence" value="ECO:0007669"/>
    <property type="project" value="InterPro"/>
</dbReference>
<feature type="transmembrane region" description="Helical" evidence="7">
    <location>
        <begin position="120"/>
        <end position="138"/>
    </location>
</feature>
<dbReference type="PANTHER" id="PTHR30221">
    <property type="entry name" value="SMALL-CONDUCTANCE MECHANOSENSITIVE CHANNEL"/>
    <property type="match status" value="1"/>
</dbReference>
<evidence type="ECO:0000259" key="9">
    <source>
        <dbReference type="Pfam" id="PF21082"/>
    </source>
</evidence>
<dbReference type="SUPFAM" id="SSF82689">
    <property type="entry name" value="Mechanosensitive channel protein MscS (YggB), C-terminal domain"/>
    <property type="match status" value="1"/>
</dbReference>
<evidence type="ECO:0000313" key="10">
    <source>
        <dbReference type="EMBL" id="RKD97158.1"/>
    </source>
</evidence>
<dbReference type="SUPFAM" id="SSF50182">
    <property type="entry name" value="Sm-like ribonucleoproteins"/>
    <property type="match status" value="1"/>
</dbReference>
<dbReference type="InterPro" id="IPR023408">
    <property type="entry name" value="MscS_beta-dom_sf"/>
</dbReference>
<evidence type="ECO:0000256" key="1">
    <source>
        <dbReference type="ARBA" id="ARBA00004651"/>
    </source>
</evidence>
<dbReference type="Proteomes" id="UP000283805">
    <property type="component" value="Unassembled WGS sequence"/>
</dbReference>
<sequence>MRASRTRIVDVDHFCSAVATSLRPDPIRRFQETHFTAFEIQLLATALLVVFVGLGLVAASRMRPLVRRRYGRQLAEISSVLVVGAVVVSSVYAFTLVWWVSGILESTLEMMTVDRMIATYQLVTVAIALTAYLAIRFVNRSIDKLAQTKALTKHQSEVAYHVADIGIVAAAGTVIFTLWGIDLTNIFIGAGAITAVVALTARETLAAMLAGFILLFTRPFTVGDWIRVNETSGIVTDVTLFTTQIQTFDDKHVLVPNDEVTDSQLTNYSKNDQLRIDVEVGVDYDADIEHARSIVTDAVGDLESVKNNPNPQVIAKRFGDSAIVLECRAWIGDPTMRRRLDARTDVIEAIDAAFDREGISIPFPQRVHAARAEALQVDGIGADRGRSSLEDRATGGD</sequence>
<dbReference type="PROSITE" id="PS01246">
    <property type="entry name" value="UPF0003"/>
    <property type="match status" value="1"/>
</dbReference>
<keyword evidence="4 7" id="KW-0812">Transmembrane</keyword>
<dbReference type="InterPro" id="IPR045275">
    <property type="entry name" value="MscS_archaea/bacteria_type"/>
</dbReference>
<evidence type="ECO:0000256" key="5">
    <source>
        <dbReference type="ARBA" id="ARBA00022989"/>
    </source>
</evidence>
<evidence type="ECO:0000256" key="4">
    <source>
        <dbReference type="ARBA" id="ARBA00022692"/>
    </source>
</evidence>
<keyword evidence="11" id="KW-1185">Reference proteome</keyword>
<organism evidence="10 11">
    <name type="scientific">Halopiger aswanensis</name>
    <dbReference type="NCBI Taxonomy" id="148449"/>
    <lineage>
        <taxon>Archaea</taxon>
        <taxon>Methanobacteriati</taxon>
        <taxon>Methanobacteriota</taxon>
        <taxon>Stenosarchaea group</taxon>
        <taxon>Halobacteria</taxon>
        <taxon>Halobacteriales</taxon>
        <taxon>Natrialbaceae</taxon>
        <taxon>Halopiger</taxon>
    </lineage>
</organism>
<dbReference type="Gene3D" id="3.30.70.100">
    <property type="match status" value="1"/>
</dbReference>
<accession>A0A3R7GK27</accession>
<feature type="domain" description="Mechanosensitive ion channel MscS C-terminal" evidence="9">
    <location>
        <begin position="276"/>
        <end position="361"/>
    </location>
</feature>
<dbReference type="SUPFAM" id="SSF82861">
    <property type="entry name" value="Mechanosensitive channel protein MscS (YggB), transmembrane region"/>
    <property type="match status" value="1"/>
</dbReference>
<dbReference type="Pfam" id="PF21082">
    <property type="entry name" value="MS_channel_3rd"/>
    <property type="match status" value="1"/>
</dbReference>
<dbReference type="Gene3D" id="2.30.30.60">
    <property type="match status" value="1"/>
</dbReference>
<dbReference type="InterPro" id="IPR011014">
    <property type="entry name" value="MscS_channel_TM-2"/>
</dbReference>
<comment type="subcellular location">
    <subcellularLocation>
        <location evidence="1">Cell membrane</location>
        <topology evidence="1">Multi-pass membrane protein</topology>
    </subcellularLocation>
</comment>
<evidence type="ECO:0000256" key="3">
    <source>
        <dbReference type="ARBA" id="ARBA00022475"/>
    </source>
</evidence>
<dbReference type="Pfam" id="PF00924">
    <property type="entry name" value="MS_channel_2nd"/>
    <property type="match status" value="1"/>
</dbReference>
<dbReference type="EMBL" id="RAPO01000001">
    <property type="protein sequence ID" value="RKD97158.1"/>
    <property type="molecule type" value="Genomic_DNA"/>
</dbReference>
<feature type="transmembrane region" description="Helical" evidence="7">
    <location>
        <begin position="40"/>
        <end position="59"/>
    </location>
</feature>
<dbReference type="InterPro" id="IPR011066">
    <property type="entry name" value="MscS_channel_C_sf"/>
</dbReference>
<proteinExistence type="inferred from homology"/>
<evidence type="ECO:0000259" key="8">
    <source>
        <dbReference type="Pfam" id="PF00924"/>
    </source>
</evidence>
<dbReference type="RefSeq" id="WP_120242729.1">
    <property type="nucleotide sequence ID" value="NZ_RAPO01000001.1"/>
</dbReference>
<protein>
    <submittedName>
        <fullName evidence="10">Mechanosensitive ion channel-like protein</fullName>
    </submittedName>
</protein>
<evidence type="ECO:0000256" key="2">
    <source>
        <dbReference type="ARBA" id="ARBA00008017"/>
    </source>
</evidence>
<feature type="transmembrane region" description="Helical" evidence="7">
    <location>
        <begin position="80"/>
        <end position="100"/>
    </location>
</feature>
<reference evidence="10 11" key="1">
    <citation type="submission" date="2018-09" db="EMBL/GenBank/DDBJ databases">
        <title>Genomic Encyclopedia of Archaeal and Bacterial Type Strains, Phase II (KMG-II): from individual species to whole genera.</title>
        <authorList>
            <person name="Goeker M."/>
        </authorList>
    </citation>
    <scope>NUCLEOTIDE SEQUENCE [LARGE SCALE GENOMIC DNA]</scope>
    <source>
        <strain evidence="10 11">DSM 13151</strain>
    </source>
</reference>
<comment type="similarity">
    <text evidence="2">Belongs to the MscS (TC 1.A.23) family.</text>
</comment>
<dbReference type="Gene3D" id="1.10.287.1260">
    <property type="match status" value="1"/>
</dbReference>
<keyword evidence="3" id="KW-1003">Cell membrane</keyword>
<feature type="domain" description="Mechanosensitive ion channel MscS" evidence="8">
    <location>
        <begin position="205"/>
        <end position="270"/>
    </location>
</feature>
<dbReference type="GO" id="GO:0005886">
    <property type="term" value="C:plasma membrane"/>
    <property type="evidence" value="ECO:0007669"/>
    <property type="project" value="UniProtKB-SubCell"/>
</dbReference>
<dbReference type="InterPro" id="IPR049278">
    <property type="entry name" value="MS_channel_C"/>
</dbReference>
<keyword evidence="6 7" id="KW-0472">Membrane</keyword>
<name>A0A3R7GK27_9EURY</name>
<dbReference type="AlphaFoldDB" id="A0A3R7GK27"/>
<dbReference type="InterPro" id="IPR006685">
    <property type="entry name" value="MscS_channel_2nd"/>
</dbReference>
<dbReference type="OrthoDB" id="31543at2157"/>
<comment type="caution">
    <text evidence="10">The sequence shown here is derived from an EMBL/GenBank/DDBJ whole genome shotgun (WGS) entry which is preliminary data.</text>
</comment>
<dbReference type="InterPro" id="IPR010920">
    <property type="entry name" value="LSM_dom_sf"/>
</dbReference>
<evidence type="ECO:0000256" key="6">
    <source>
        <dbReference type="ARBA" id="ARBA00023136"/>
    </source>
</evidence>
<keyword evidence="5 7" id="KW-1133">Transmembrane helix</keyword>
<dbReference type="PANTHER" id="PTHR30221:SF20">
    <property type="entry name" value="SMALL-CONDUCTANCE MECHANOSENSITIVE CHANNEL"/>
    <property type="match status" value="1"/>
</dbReference>